<evidence type="ECO:0000256" key="1">
    <source>
        <dbReference type="SAM" id="MobiDB-lite"/>
    </source>
</evidence>
<feature type="compositionally biased region" description="Low complexity" evidence="1">
    <location>
        <begin position="43"/>
        <end position="54"/>
    </location>
</feature>
<organism evidence="2 3">
    <name type="scientific">Parascaris equorum</name>
    <name type="common">Equine roundworm</name>
    <dbReference type="NCBI Taxonomy" id="6256"/>
    <lineage>
        <taxon>Eukaryota</taxon>
        <taxon>Metazoa</taxon>
        <taxon>Ecdysozoa</taxon>
        <taxon>Nematoda</taxon>
        <taxon>Chromadorea</taxon>
        <taxon>Rhabditida</taxon>
        <taxon>Spirurina</taxon>
        <taxon>Ascaridomorpha</taxon>
        <taxon>Ascaridoidea</taxon>
        <taxon>Ascarididae</taxon>
        <taxon>Parascaris</taxon>
    </lineage>
</organism>
<dbReference type="AlphaFoldDB" id="A0A914RYP2"/>
<keyword evidence="2" id="KW-1185">Reference proteome</keyword>
<feature type="compositionally biased region" description="Basic and acidic residues" evidence="1">
    <location>
        <begin position="10"/>
        <end position="41"/>
    </location>
</feature>
<proteinExistence type="predicted"/>
<reference evidence="3" key="1">
    <citation type="submission" date="2022-11" db="UniProtKB">
        <authorList>
            <consortium name="WormBaseParasite"/>
        </authorList>
    </citation>
    <scope>IDENTIFICATION</scope>
</reference>
<sequence length="63" mass="7496">MANKIIINKDSSEKVNTNRDAERERDRECERERERERERDPASLSSKNSSFLESIAYNELHNK</sequence>
<evidence type="ECO:0000313" key="2">
    <source>
        <dbReference type="Proteomes" id="UP000887564"/>
    </source>
</evidence>
<name>A0A914RYP2_PAREQ</name>
<protein>
    <submittedName>
        <fullName evidence="3">Uncharacterized protein</fullName>
    </submittedName>
</protein>
<dbReference type="WBParaSite" id="PEQ_0000715001-mRNA-1">
    <property type="protein sequence ID" value="PEQ_0000715001-mRNA-1"/>
    <property type="gene ID" value="PEQ_0000715001"/>
</dbReference>
<accession>A0A914RYP2</accession>
<dbReference type="Proteomes" id="UP000887564">
    <property type="component" value="Unplaced"/>
</dbReference>
<evidence type="ECO:0000313" key="3">
    <source>
        <dbReference type="WBParaSite" id="PEQ_0000715001-mRNA-1"/>
    </source>
</evidence>
<feature type="region of interest" description="Disordered" evidence="1">
    <location>
        <begin position="1"/>
        <end position="63"/>
    </location>
</feature>